<feature type="domain" description="TonB C-terminal" evidence="7">
    <location>
        <begin position="464"/>
        <end position="553"/>
    </location>
</feature>
<gene>
    <name evidence="8" type="ORF">JIN87_11745</name>
</gene>
<keyword evidence="9" id="KW-1185">Reference proteome</keyword>
<dbReference type="AlphaFoldDB" id="A0A934RYF2"/>
<dbReference type="Gene3D" id="3.30.1150.10">
    <property type="match status" value="1"/>
</dbReference>
<evidence type="ECO:0000256" key="1">
    <source>
        <dbReference type="ARBA" id="ARBA00004167"/>
    </source>
</evidence>
<protein>
    <submittedName>
        <fullName evidence="8">TonB family protein</fullName>
    </submittedName>
</protein>
<dbReference type="InterPro" id="IPR037682">
    <property type="entry name" value="TonB_C"/>
</dbReference>
<accession>A0A934RYF2</accession>
<dbReference type="EMBL" id="JAENIL010000019">
    <property type="protein sequence ID" value="MBK1877544.1"/>
    <property type="molecule type" value="Genomic_DNA"/>
</dbReference>
<keyword evidence="2 6" id="KW-0812">Transmembrane</keyword>
<evidence type="ECO:0000259" key="7">
    <source>
        <dbReference type="PROSITE" id="PS52015"/>
    </source>
</evidence>
<proteinExistence type="predicted"/>
<dbReference type="RefSeq" id="WP_200355756.1">
    <property type="nucleotide sequence ID" value="NZ_JAENIL010000019.1"/>
</dbReference>
<evidence type="ECO:0000256" key="3">
    <source>
        <dbReference type="ARBA" id="ARBA00022989"/>
    </source>
</evidence>
<feature type="compositionally biased region" description="Basic and acidic residues" evidence="5">
    <location>
        <begin position="11"/>
        <end position="20"/>
    </location>
</feature>
<feature type="region of interest" description="Disordered" evidence="5">
    <location>
        <begin position="1"/>
        <end position="20"/>
    </location>
</feature>
<dbReference type="SUPFAM" id="SSF74653">
    <property type="entry name" value="TolA/TonB C-terminal domain"/>
    <property type="match status" value="1"/>
</dbReference>
<evidence type="ECO:0000256" key="6">
    <source>
        <dbReference type="SAM" id="Phobius"/>
    </source>
</evidence>
<keyword evidence="3 6" id="KW-1133">Transmembrane helix</keyword>
<organism evidence="8 9">
    <name type="scientific">Pelagicoccus mobilis</name>
    <dbReference type="NCBI Taxonomy" id="415221"/>
    <lineage>
        <taxon>Bacteria</taxon>
        <taxon>Pseudomonadati</taxon>
        <taxon>Verrucomicrobiota</taxon>
        <taxon>Opitutia</taxon>
        <taxon>Puniceicoccales</taxon>
        <taxon>Pelagicoccaceae</taxon>
        <taxon>Pelagicoccus</taxon>
    </lineage>
</organism>
<evidence type="ECO:0000313" key="9">
    <source>
        <dbReference type="Proteomes" id="UP000617628"/>
    </source>
</evidence>
<dbReference type="PROSITE" id="PS52015">
    <property type="entry name" value="TONB_CTD"/>
    <property type="match status" value="1"/>
</dbReference>
<evidence type="ECO:0000256" key="4">
    <source>
        <dbReference type="ARBA" id="ARBA00023136"/>
    </source>
</evidence>
<name>A0A934RYF2_9BACT</name>
<dbReference type="GO" id="GO:0016020">
    <property type="term" value="C:membrane"/>
    <property type="evidence" value="ECO:0007669"/>
    <property type="project" value="UniProtKB-SubCell"/>
</dbReference>
<dbReference type="GO" id="GO:0055085">
    <property type="term" value="P:transmembrane transport"/>
    <property type="evidence" value="ECO:0007669"/>
    <property type="project" value="InterPro"/>
</dbReference>
<evidence type="ECO:0000256" key="2">
    <source>
        <dbReference type="ARBA" id="ARBA00022692"/>
    </source>
</evidence>
<dbReference type="Proteomes" id="UP000617628">
    <property type="component" value="Unassembled WGS sequence"/>
</dbReference>
<feature type="transmembrane region" description="Helical" evidence="6">
    <location>
        <begin position="100"/>
        <end position="120"/>
    </location>
</feature>
<keyword evidence="4 6" id="KW-0472">Membrane</keyword>
<dbReference type="NCBIfam" id="TIGR01352">
    <property type="entry name" value="tonB_Cterm"/>
    <property type="match status" value="1"/>
</dbReference>
<comment type="caution">
    <text evidence="8">The sequence shown here is derived from an EMBL/GenBank/DDBJ whole genome shotgun (WGS) entry which is preliminary data.</text>
</comment>
<evidence type="ECO:0000256" key="5">
    <source>
        <dbReference type="SAM" id="MobiDB-lite"/>
    </source>
</evidence>
<reference evidence="8" key="1">
    <citation type="submission" date="2021-01" db="EMBL/GenBank/DDBJ databases">
        <title>Modified the classification status of verrucomicrobia.</title>
        <authorList>
            <person name="Feng X."/>
        </authorList>
    </citation>
    <scope>NUCLEOTIDE SEQUENCE</scope>
    <source>
        <strain evidence="8">KCTC 13126</strain>
    </source>
</reference>
<comment type="subcellular location">
    <subcellularLocation>
        <location evidence="1">Membrane</location>
        <topology evidence="1">Single-pass membrane protein</topology>
    </subcellularLocation>
</comment>
<sequence length="553" mass="62848">MTLSEAYKALGLEKGKSESERRRVYDAVRAQLKEKHENAPTEGLKRKYSEALTRTDEAIEVIESEIDVQELPILASTHKSPSEPEPLESQKTPASKDKPILWIVLTLAASTCFVIVFLQWRNQDSANKQILREAAQAADAERLLLETKRAEELQKQNLQAELNLVRKPFEDTLLPLLQKLEQSQATLRDLQGAERVTKQNADEASIAIAQFQRSRYDVFVSWLQQYINQQSAFKKLEESNRFEKAGNLSQAIATFENAQPKELSNLSTVAQSEKELYQIPFDRFTAEQAYSKTQLEAEIAAIKRNYDEAIDLLTPFSANPHTAEQAKAKLEELKQLRTKDLFERAEYALEIGDTFEARNILKTLGSLYDDSQFTEFQLSLISNLNSEYAYELAAGAVEESLDEGDFEKARESLEGISEDPVLSDRIKVDLARIDEIETIKRRNSIQLPPRELAQSPSTESAAIKPDRAPRLLRSEKPKYPESLRREKPEGFVDITWIVDVNGRPKDIDIISSSHPAFEAPTVEALRKWRFKPAEKNGTPIELKVKQRIQFNPG</sequence>
<dbReference type="InterPro" id="IPR006260">
    <property type="entry name" value="TonB/TolA_C"/>
</dbReference>
<dbReference type="Pfam" id="PF03544">
    <property type="entry name" value="TonB_C"/>
    <property type="match status" value="1"/>
</dbReference>
<evidence type="ECO:0000313" key="8">
    <source>
        <dbReference type="EMBL" id="MBK1877544.1"/>
    </source>
</evidence>